<evidence type="ECO:0000313" key="2">
    <source>
        <dbReference type="Proteomes" id="UP000215483"/>
    </source>
</evidence>
<dbReference type="RefSeq" id="WP_094222565.1">
    <property type="nucleotide sequence ID" value="NZ_MCGQ01000069.1"/>
</dbReference>
<dbReference type="AlphaFoldDB" id="A0A233RVW8"/>
<sequence length="167" mass="18763">MDREELHRVLSHSLVTRVVPDETADQINYHVIFAQYTRRRAHFKTRPAEVTDMRTGSVNGFDPGGEAVAAVVALAPYAMALVDQVLDFLLGKTSESLGARIWAWITLRRHTRVPAELPVLTAELLEGVESLSRTLADEWELEPHKKDQLTLALVKLLLEQQKNEGEA</sequence>
<name>A0A233RVW8_STRDA</name>
<proteinExistence type="predicted"/>
<evidence type="ECO:0000313" key="1">
    <source>
        <dbReference type="EMBL" id="OXY87556.1"/>
    </source>
</evidence>
<dbReference type="EMBL" id="MCGQ01000069">
    <property type="protein sequence ID" value="OXY87556.1"/>
    <property type="molecule type" value="Genomic_DNA"/>
</dbReference>
<dbReference type="Proteomes" id="UP000215483">
    <property type="component" value="Unassembled WGS sequence"/>
</dbReference>
<comment type="caution">
    <text evidence="1">The sequence shown here is derived from an EMBL/GenBank/DDBJ whole genome shotgun (WGS) entry which is preliminary data.</text>
</comment>
<protein>
    <submittedName>
        <fullName evidence="1">Uncharacterized protein</fullName>
    </submittedName>
</protein>
<keyword evidence="2" id="KW-1185">Reference proteome</keyword>
<gene>
    <name evidence="1" type="ORF">BEK98_43630</name>
</gene>
<accession>A0A233RVW8</accession>
<organism evidence="1 2">
    <name type="scientific">Streptomyces diastatochromogenes</name>
    <dbReference type="NCBI Taxonomy" id="42236"/>
    <lineage>
        <taxon>Bacteria</taxon>
        <taxon>Bacillati</taxon>
        <taxon>Actinomycetota</taxon>
        <taxon>Actinomycetes</taxon>
        <taxon>Kitasatosporales</taxon>
        <taxon>Streptomycetaceae</taxon>
        <taxon>Streptomyces</taxon>
    </lineage>
</organism>
<reference evidence="1 2" key="1">
    <citation type="submission" date="2016-07" db="EMBL/GenBank/DDBJ databases">
        <title>Draft genome of Streptomyces diastatochromogenes.</title>
        <authorList>
            <person name="Podduturi R."/>
            <person name="Lukassen M.B."/>
            <person name="Clausen N."/>
            <person name="Nielsen J.L."/>
            <person name="Jorgensen N.O."/>
        </authorList>
    </citation>
    <scope>NUCLEOTIDE SEQUENCE [LARGE SCALE GENOMIC DNA]</scope>
    <source>
        <strain evidence="1 2">DSM 40608</strain>
    </source>
</reference>